<dbReference type="RefSeq" id="WP_186906397.1">
    <property type="nucleotide sequence ID" value="NZ_JACOPP010000002.1"/>
</dbReference>
<protein>
    <recommendedName>
        <fullName evidence="1">SIS domain-containing protein</fullName>
    </recommendedName>
</protein>
<dbReference type="Gene3D" id="3.40.50.10490">
    <property type="entry name" value="Glucose-6-phosphate isomerase like protein, domain 1"/>
    <property type="match status" value="2"/>
</dbReference>
<evidence type="ECO:0000259" key="1">
    <source>
        <dbReference type="PROSITE" id="PS51464"/>
    </source>
</evidence>
<feature type="domain" description="SIS" evidence="1">
    <location>
        <begin position="22"/>
        <end position="161"/>
    </location>
</feature>
<comment type="caution">
    <text evidence="2">The sequence shown here is derived from an EMBL/GenBank/DDBJ whole genome shotgun (WGS) entry which is preliminary data.</text>
</comment>
<dbReference type="GO" id="GO:0097367">
    <property type="term" value="F:carbohydrate derivative binding"/>
    <property type="evidence" value="ECO:0007669"/>
    <property type="project" value="InterPro"/>
</dbReference>
<dbReference type="SUPFAM" id="SSF53697">
    <property type="entry name" value="SIS domain"/>
    <property type="match status" value="1"/>
</dbReference>
<dbReference type="GO" id="GO:1901135">
    <property type="term" value="P:carbohydrate derivative metabolic process"/>
    <property type="evidence" value="ECO:0007669"/>
    <property type="project" value="InterPro"/>
</dbReference>
<dbReference type="AlphaFoldDB" id="A0A8J6JDS0"/>
<proteinExistence type="predicted"/>
<evidence type="ECO:0000313" key="3">
    <source>
        <dbReference type="Proteomes" id="UP000661435"/>
    </source>
</evidence>
<dbReference type="InterPro" id="IPR001347">
    <property type="entry name" value="SIS_dom"/>
</dbReference>
<reference evidence="2" key="1">
    <citation type="submission" date="2020-08" db="EMBL/GenBank/DDBJ databases">
        <title>Genome public.</title>
        <authorList>
            <person name="Liu C."/>
            <person name="Sun Q."/>
        </authorList>
    </citation>
    <scope>NUCLEOTIDE SEQUENCE</scope>
    <source>
        <strain evidence="2">NSJ-51</strain>
    </source>
</reference>
<dbReference type="PROSITE" id="PS51464">
    <property type="entry name" value="SIS"/>
    <property type="match status" value="1"/>
</dbReference>
<dbReference type="InterPro" id="IPR046348">
    <property type="entry name" value="SIS_dom_sf"/>
</dbReference>
<dbReference type="PANTHER" id="PTHR10937">
    <property type="entry name" value="GLUCOSAMINE--FRUCTOSE-6-PHOSPHATE AMINOTRANSFERASE, ISOMERIZING"/>
    <property type="match status" value="1"/>
</dbReference>
<evidence type="ECO:0000313" key="2">
    <source>
        <dbReference type="EMBL" id="MBC5732495.1"/>
    </source>
</evidence>
<sequence>MDYREELLRTPQILERVMEEKQEAALTRAPLLVFCGCGTSFYLCSQMAGLCGVQGRRALAVEAAELLEDGIRIREQGAFFLFLSRSGASRETVLAQRAAQEAGFSTFYLGCTAGSPLDLACGSSRVIPFAREALVLESYSSTAQLLCLALCCGLKVSPRTPDLARAALEQAEAIYRSALTGMEIRRMICLGAPFYLPLLKELMLKNGEITQKFSEVWGLLEFRHGPRSWADRDCLVTAVPGVRTLAYDRRVAEELVSYGCRVLWCGPEPPAGTLAVKLEAAVRSVEECLALLTFQTGLAAEIGRACGVDADHLRHVVDSVGEL</sequence>
<organism evidence="2 3">
    <name type="scientific">Lawsonibacter hominis</name>
    <dbReference type="NCBI Taxonomy" id="2763053"/>
    <lineage>
        <taxon>Bacteria</taxon>
        <taxon>Bacillati</taxon>
        <taxon>Bacillota</taxon>
        <taxon>Clostridia</taxon>
        <taxon>Eubacteriales</taxon>
        <taxon>Oscillospiraceae</taxon>
        <taxon>Lawsonibacter</taxon>
    </lineage>
</organism>
<accession>A0A8J6JDS0</accession>
<name>A0A8J6JDS0_9FIRM</name>
<dbReference type="PANTHER" id="PTHR10937:SF4">
    <property type="entry name" value="GLUCOSAMINE-6-PHOSPHATE DEAMINASE"/>
    <property type="match status" value="1"/>
</dbReference>
<dbReference type="Proteomes" id="UP000661435">
    <property type="component" value="Unassembled WGS sequence"/>
</dbReference>
<gene>
    <name evidence="2" type="ORF">H8S57_01975</name>
</gene>
<keyword evidence="3" id="KW-1185">Reference proteome</keyword>
<dbReference type="EMBL" id="JACOPP010000002">
    <property type="protein sequence ID" value="MBC5732495.1"/>
    <property type="molecule type" value="Genomic_DNA"/>
</dbReference>